<dbReference type="Proteomes" id="UP000285324">
    <property type="component" value="Unassembled WGS sequence"/>
</dbReference>
<dbReference type="EMBL" id="QVXO01000072">
    <property type="protein sequence ID" value="RPJ88247.1"/>
    <property type="molecule type" value="Genomic_DNA"/>
</dbReference>
<evidence type="ECO:0000259" key="4">
    <source>
        <dbReference type="PROSITE" id="PS50043"/>
    </source>
</evidence>
<dbReference type="PRINTS" id="PR00038">
    <property type="entry name" value="HTHLUXR"/>
</dbReference>
<gene>
    <name evidence="5" type="ORF">DY367_28825</name>
</gene>
<dbReference type="Gene3D" id="1.10.10.10">
    <property type="entry name" value="Winged helix-like DNA-binding domain superfamily/Winged helix DNA-binding domain"/>
    <property type="match status" value="1"/>
</dbReference>
<evidence type="ECO:0000313" key="6">
    <source>
        <dbReference type="Proteomes" id="UP000285324"/>
    </source>
</evidence>
<dbReference type="Pfam" id="PF00196">
    <property type="entry name" value="GerE"/>
    <property type="match status" value="1"/>
</dbReference>
<dbReference type="PROSITE" id="PS50043">
    <property type="entry name" value="HTH_LUXR_2"/>
    <property type="match status" value="1"/>
</dbReference>
<dbReference type="GO" id="GO:0006355">
    <property type="term" value="P:regulation of DNA-templated transcription"/>
    <property type="evidence" value="ECO:0007669"/>
    <property type="project" value="InterPro"/>
</dbReference>
<dbReference type="RefSeq" id="WP_118934660.1">
    <property type="nucleotide sequence ID" value="NZ_CP061008.1"/>
</dbReference>
<dbReference type="InterPro" id="IPR016032">
    <property type="entry name" value="Sig_transdc_resp-reg_C-effctor"/>
</dbReference>
<dbReference type="SMART" id="SM00421">
    <property type="entry name" value="HTH_LUXR"/>
    <property type="match status" value="1"/>
</dbReference>
<dbReference type="GO" id="GO:0003677">
    <property type="term" value="F:DNA binding"/>
    <property type="evidence" value="ECO:0007669"/>
    <property type="project" value="UniProtKB-KW"/>
</dbReference>
<dbReference type="InterPro" id="IPR000792">
    <property type="entry name" value="Tscrpt_reg_LuxR_C"/>
</dbReference>
<dbReference type="PANTHER" id="PTHR44688:SF16">
    <property type="entry name" value="DNA-BINDING TRANSCRIPTIONAL ACTIVATOR DEVR_DOSR"/>
    <property type="match status" value="1"/>
</dbReference>
<dbReference type="PANTHER" id="PTHR44688">
    <property type="entry name" value="DNA-BINDING TRANSCRIPTIONAL ACTIVATOR DEVR_DOSR"/>
    <property type="match status" value="1"/>
</dbReference>
<sequence length="269" mass="29805">MEETNNPMPAGGGPDRWAESAVMDLGGPMFHAALLLALRETVAADHVSHVFYGQEGSVQYSSAASLLNQSLIEWTTNVFVDNEFYRRDPNYGLLRDMACRPGHHPDLVVQTASPERIADDEYRRLLFERPGFASKISLIGCRDEGISYLNLYFSHAHSPNVAELMRGRAPLLIALARRHHQLCRVQADAPRAPSWCSGLSLREIQVADLLRQGHTAKEVGRELGLSPTTVVTYKNRIFKKNNVASLKEFLIKAPAACAVPACMPEAGRR</sequence>
<proteinExistence type="predicted"/>
<protein>
    <submittedName>
        <fullName evidence="5">LuxR family transcriptional regulator</fullName>
    </submittedName>
</protein>
<dbReference type="SUPFAM" id="SSF46894">
    <property type="entry name" value="C-terminal effector domain of the bipartite response regulators"/>
    <property type="match status" value="1"/>
</dbReference>
<dbReference type="OrthoDB" id="6120865at2"/>
<feature type="domain" description="HTH luxR-type" evidence="4">
    <location>
        <begin position="194"/>
        <end position="257"/>
    </location>
</feature>
<name>A0A424W4V2_ALCXX</name>
<dbReference type="AlphaFoldDB" id="A0A424W4V2"/>
<reference evidence="5 6" key="1">
    <citation type="submission" date="2018-08" db="EMBL/GenBank/DDBJ databases">
        <title>Achromobacter xylosoxidans Genome sequencing and assembly.</title>
        <authorList>
            <person name="Wang R."/>
            <person name="Rensing C."/>
            <person name="Li Y."/>
        </authorList>
    </citation>
    <scope>NUCLEOTIDE SEQUENCE [LARGE SCALE GENOMIC DNA]</scope>
    <source>
        <strain evidence="5 6">GD003A</strain>
    </source>
</reference>
<dbReference type="InterPro" id="IPR036388">
    <property type="entry name" value="WH-like_DNA-bd_sf"/>
</dbReference>
<keyword evidence="3" id="KW-0804">Transcription</keyword>
<comment type="caution">
    <text evidence="5">The sequence shown here is derived from an EMBL/GenBank/DDBJ whole genome shotgun (WGS) entry which is preliminary data.</text>
</comment>
<evidence type="ECO:0000256" key="2">
    <source>
        <dbReference type="ARBA" id="ARBA00023125"/>
    </source>
</evidence>
<dbReference type="PROSITE" id="PS00622">
    <property type="entry name" value="HTH_LUXR_1"/>
    <property type="match status" value="1"/>
</dbReference>
<evidence type="ECO:0000256" key="1">
    <source>
        <dbReference type="ARBA" id="ARBA00023015"/>
    </source>
</evidence>
<evidence type="ECO:0000256" key="3">
    <source>
        <dbReference type="ARBA" id="ARBA00023163"/>
    </source>
</evidence>
<evidence type="ECO:0000313" key="5">
    <source>
        <dbReference type="EMBL" id="RPJ88247.1"/>
    </source>
</evidence>
<organism evidence="5 6">
    <name type="scientific">Alcaligenes xylosoxydans xylosoxydans</name>
    <name type="common">Achromobacter xylosoxidans</name>
    <dbReference type="NCBI Taxonomy" id="85698"/>
    <lineage>
        <taxon>Bacteria</taxon>
        <taxon>Pseudomonadati</taxon>
        <taxon>Pseudomonadota</taxon>
        <taxon>Betaproteobacteria</taxon>
        <taxon>Burkholderiales</taxon>
        <taxon>Alcaligenaceae</taxon>
        <taxon>Achromobacter</taxon>
    </lineage>
</organism>
<accession>A0A424W4V2</accession>
<keyword evidence="1" id="KW-0805">Transcription regulation</keyword>
<keyword evidence="2" id="KW-0238">DNA-binding</keyword>